<dbReference type="RefSeq" id="WP_309204287.1">
    <property type="nucleotide sequence ID" value="NZ_CP133548.1"/>
</dbReference>
<proteinExistence type="inferred from homology"/>
<sequence>MIVEVIYATPDEQEILMVDLPDAATVESAIVASGVLKKYPEIDLQTAKVGIFSKATTLDQPLRENDRVEIYRPLIADPKEVRRKKAEQKAKKT</sequence>
<dbReference type="SUPFAM" id="SSF54285">
    <property type="entry name" value="MoaD/ThiS"/>
    <property type="match status" value="1"/>
</dbReference>
<evidence type="ECO:0000256" key="1">
    <source>
        <dbReference type="ARBA" id="ARBA00010645"/>
    </source>
</evidence>
<reference evidence="3 4" key="1">
    <citation type="submission" date="2023-08" db="EMBL/GenBank/DDBJ databases">
        <title>Pleionea litopenaei sp. nov., isolated from stomach of juvenile Litopenaeus vannamei.</title>
        <authorList>
            <person name="Rho A.M."/>
            <person name="Hwang C.Y."/>
        </authorList>
    </citation>
    <scope>NUCLEOTIDE SEQUENCE [LARGE SCALE GENOMIC DNA]</scope>
    <source>
        <strain evidence="3 4">HL-JVS1</strain>
    </source>
</reference>
<dbReference type="PANTHER" id="PTHR37483">
    <property type="entry name" value="UPF0125 PROTEIN RATB"/>
    <property type="match status" value="1"/>
</dbReference>
<name>A0AA51RWF9_9GAMM</name>
<dbReference type="AlphaFoldDB" id="A0AA51RWF9"/>
<gene>
    <name evidence="3" type="ORF">Q9312_09050</name>
</gene>
<dbReference type="Proteomes" id="UP001239782">
    <property type="component" value="Chromosome"/>
</dbReference>
<organism evidence="3 4">
    <name type="scientific">Pleionea litopenaei</name>
    <dbReference type="NCBI Taxonomy" id="3070815"/>
    <lineage>
        <taxon>Bacteria</taxon>
        <taxon>Pseudomonadati</taxon>
        <taxon>Pseudomonadota</taxon>
        <taxon>Gammaproteobacteria</taxon>
        <taxon>Oceanospirillales</taxon>
        <taxon>Pleioneaceae</taxon>
        <taxon>Pleionea</taxon>
    </lineage>
</organism>
<dbReference type="Pfam" id="PF03658">
    <property type="entry name" value="Ub-RnfH"/>
    <property type="match status" value="1"/>
</dbReference>
<keyword evidence="4" id="KW-1185">Reference proteome</keyword>
<dbReference type="HAMAP" id="MF_00460">
    <property type="entry name" value="UPF0125_RnfH"/>
    <property type="match status" value="1"/>
</dbReference>
<dbReference type="NCBIfam" id="NF002490">
    <property type="entry name" value="PRK01777.1"/>
    <property type="match status" value="1"/>
</dbReference>
<dbReference type="InterPro" id="IPR037021">
    <property type="entry name" value="RnfH_sf"/>
</dbReference>
<dbReference type="KEGG" id="plei:Q9312_09050"/>
<dbReference type="EMBL" id="CP133548">
    <property type="protein sequence ID" value="WMS89046.1"/>
    <property type="molecule type" value="Genomic_DNA"/>
</dbReference>
<evidence type="ECO:0000313" key="4">
    <source>
        <dbReference type="Proteomes" id="UP001239782"/>
    </source>
</evidence>
<accession>A0AA51RWF9</accession>
<comment type="similarity">
    <text evidence="1 2">Belongs to the UPF0125 (RnfH) family.</text>
</comment>
<protein>
    <recommendedName>
        <fullName evidence="2">UPF0125 protein Q9312_09050</fullName>
    </recommendedName>
</protein>
<evidence type="ECO:0000256" key="2">
    <source>
        <dbReference type="HAMAP-Rule" id="MF_00460"/>
    </source>
</evidence>
<dbReference type="InterPro" id="IPR005346">
    <property type="entry name" value="RnfH"/>
</dbReference>
<dbReference type="InterPro" id="IPR016155">
    <property type="entry name" value="Mopterin_synth/thiamin_S_b"/>
</dbReference>
<dbReference type="Gene3D" id="3.10.20.280">
    <property type="entry name" value="RnfH-like"/>
    <property type="match status" value="1"/>
</dbReference>
<evidence type="ECO:0000313" key="3">
    <source>
        <dbReference type="EMBL" id="WMS89046.1"/>
    </source>
</evidence>
<dbReference type="PANTHER" id="PTHR37483:SF1">
    <property type="entry name" value="UPF0125 PROTEIN RATB"/>
    <property type="match status" value="1"/>
</dbReference>